<feature type="transmembrane region" description="Helical" evidence="9">
    <location>
        <begin position="46"/>
        <end position="64"/>
    </location>
</feature>
<evidence type="ECO:0000256" key="6">
    <source>
        <dbReference type="ARBA" id="ARBA00022989"/>
    </source>
</evidence>
<gene>
    <name evidence="11" type="ORF">CHH61_11800</name>
</gene>
<evidence type="ECO:0000256" key="4">
    <source>
        <dbReference type="ARBA" id="ARBA00022519"/>
    </source>
</evidence>
<evidence type="ECO:0000256" key="3">
    <source>
        <dbReference type="ARBA" id="ARBA00022475"/>
    </source>
</evidence>
<dbReference type="EMBL" id="NPBS01000061">
    <property type="protein sequence ID" value="PAF25770.1"/>
    <property type="molecule type" value="Genomic_DNA"/>
</dbReference>
<comment type="similarity">
    <text evidence="8">Belongs to the TRAP transporter small permease family.</text>
</comment>
<dbReference type="GO" id="GO:0022857">
    <property type="term" value="F:transmembrane transporter activity"/>
    <property type="evidence" value="ECO:0007669"/>
    <property type="project" value="TreeGrafter"/>
</dbReference>
<comment type="subcellular location">
    <subcellularLocation>
        <location evidence="1">Cell inner membrane</location>
        <topology evidence="1">Multi-pass membrane protein</topology>
    </subcellularLocation>
</comment>
<evidence type="ECO:0000313" key="12">
    <source>
        <dbReference type="Proteomes" id="UP000216133"/>
    </source>
</evidence>
<evidence type="ECO:0000313" key="11">
    <source>
        <dbReference type="EMBL" id="PAF25770.1"/>
    </source>
</evidence>
<evidence type="ECO:0000256" key="1">
    <source>
        <dbReference type="ARBA" id="ARBA00004429"/>
    </source>
</evidence>
<keyword evidence="6 9" id="KW-1133">Transmembrane helix</keyword>
<evidence type="ECO:0000256" key="2">
    <source>
        <dbReference type="ARBA" id="ARBA00022448"/>
    </source>
</evidence>
<dbReference type="GO" id="GO:0005886">
    <property type="term" value="C:plasma membrane"/>
    <property type="evidence" value="ECO:0007669"/>
    <property type="project" value="UniProtKB-SubCell"/>
</dbReference>
<comment type="caution">
    <text evidence="11">The sequence shown here is derived from an EMBL/GenBank/DDBJ whole genome shotgun (WGS) entry which is preliminary data.</text>
</comment>
<keyword evidence="5 9" id="KW-0812">Transmembrane</keyword>
<name>A0A268RZV3_SHOCL</name>
<keyword evidence="2" id="KW-0813">Transport</keyword>
<dbReference type="InterPro" id="IPR007387">
    <property type="entry name" value="TRAP_DctQ"/>
</dbReference>
<evidence type="ECO:0000256" key="5">
    <source>
        <dbReference type="ARBA" id="ARBA00022692"/>
    </source>
</evidence>
<evidence type="ECO:0000256" key="8">
    <source>
        <dbReference type="ARBA" id="ARBA00038436"/>
    </source>
</evidence>
<feature type="domain" description="Tripartite ATP-independent periplasmic transporters DctQ component" evidence="10">
    <location>
        <begin position="22"/>
        <end position="146"/>
    </location>
</feature>
<evidence type="ECO:0000256" key="7">
    <source>
        <dbReference type="ARBA" id="ARBA00023136"/>
    </source>
</evidence>
<dbReference type="Proteomes" id="UP000216133">
    <property type="component" value="Unassembled WGS sequence"/>
</dbReference>
<evidence type="ECO:0000256" key="9">
    <source>
        <dbReference type="SAM" id="Phobius"/>
    </source>
</evidence>
<dbReference type="PANTHER" id="PTHR35011:SF2">
    <property type="entry name" value="2,3-DIKETO-L-GULONATE TRAP TRANSPORTER SMALL PERMEASE PROTEIN YIAM"/>
    <property type="match status" value="1"/>
</dbReference>
<reference evidence="11 12" key="1">
    <citation type="submission" date="2017-07" db="EMBL/GenBank/DDBJ databases">
        <title>Isolation and whole genome analysis of endospore-forming bacteria from heroin.</title>
        <authorList>
            <person name="Kalinowski J."/>
            <person name="Ahrens B."/>
            <person name="Al-Dilaimi A."/>
            <person name="Winkler A."/>
            <person name="Wibberg D."/>
            <person name="Schleenbecker U."/>
            <person name="Ruckert C."/>
            <person name="Wolfel R."/>
            <person name="Grass G."/>
        </authorList>
    </citation>
    <scope>NUCLEOTIDE SEQUENCE [LARGE SCALE GENOMIC DNA]</scope>
    <source>
        <strain evidence="11 12">7523-2</strain>
    </source>
</reference>
<feature type="transmembrane region" description="Helical" evidence="9">
    <location>
        <begin position="12"/>
        <end position="31"/>
    </location>
</feature>
<proteinExistence type="inferred from homology"/>
<organism evidence="11 12">
    <name type="scientific">Shouchella clausii</name>
    <name type="common">Alkalihalobacillus clausii</name>
    <dbReference type="NCBI Taxonomy" id="79880"/>
    <lineage>
        <taxon>Bacteria</taxon>
        <taxon>Bacillati</taxon>
        <taxon>Bacillota</taxon>
        <taxon>Bacilli</taxon>
        <taxon>Bacillales</taxon>
        <taxon>Bacillaceae</taxon>
        <taxon>Shouchella</taxon>
    </lineage>
</organism>
<keyword evidence="4" id="KW-0997">Cell inner membrane</keyword>
<feature type="transmembrane region" description="Helical" evidence="9">
    <location>
        <begin position="124"/>
        <end position="143"/>
    </location>
</feature>
<dbReference type="PANTHER" id="PTHR35011">
    <property type="entry name" value="2,3-DIKETO-L-GULONATE TRAP TRANSPORTER SMALL PERMEASE PROTEIN YIAM"/>
    <property type="match status" value="1"/>
</dbReference>
<sequence length="157" mass="17752">MAWLFFLNKIIYNLAGVLLGIMTSIVILQIIARNFFEISVTSSEELARFLMIWVIMLAATVVIRNKKHLAVTYFVELLSPRKQKVLRFFVFACVLIFSTILVFYGFELAKHSMKQIAPASSIPLGYIVASLPISGLISILYTIEHIHDETSQKGVIN</sequence>
<dbReference type="GO" id="GO:0015740">
    <property type="term" value="P:C4-dicarboxylate transport"/>
    <property type="evidence" value="ECO:0007669"/>
    <property type="project" value="TreeGrafter"/>
</dbReference>
<dbReference type="Pfam" id="PF04290">
    <property type="entry name" value="DctQ"/>
    <property type="match status" value="1"/>
</dbReference>
<protein>
    <recommendedName>
        <fullName evidence="10">Tripartite ATP-independent periplasmic transporters DctQ component domain-containing protein</fullName>
    </recommendedName>
</protein>
<dbReference type="AlphaFoldDB" id="A0A268RZV3"/>
<dbReference type="InterPro" id="IPR055348">
    <property type="entry name" value="DctQ"/>
</dbReference>
<keyword evidence="3" id="KW-1003">Cell membrane</keyword>
<accession>A0A268RZV3</accession>
<evidence type="ECO:0000259" key="10">
    <source>
        <dbReference type="Pfam" id="PF04290"/>
    </source>
</evidence>
<feature type="transmembrane region" description="Helical" evidence="9">
    <location>
        <begin position="85"/>
        <end position="104"/>
    </location>
</feature>
<keyword evidence="7 9" id="KW-0472">Membrane</keyword>
<dbReference type="RefSeq" id="WP_095239199.1">
    <property type="nucleotide sequence ID" value="NZ_CP155469.1"/>
</dbReference>